<keyword evidence="1" id="KW-1133">Transmembrane helix</keyword>
<evidence type="ECO:0000256" key="1">
    <source>
        <dbReference type="SAM" id="Phobius"/>
    </source>
</evidence>
<keyword evidence="1" id="KW-0812">Transmembrane</keyword>
<proteinExistence type="predicted"/>
<dbReference type="EMBL" id="GEDC01011830">
    <property type="protein sequence ID" value="JAS25468.1"/>
    <property type="molecule type" value="Transcribed_RNA"/>
</dbReference>
<feature type="transmembrane region" description="Helical" evidence="1">
    <location>
        <begin position="108"/>
        <end position="129"/>
    </location>
</feature>
<reference evidence="2" key="1">
    <citation type="submission" date="2015-12" db="EMBL/GenBank/DDBJ databases">
        <title>De novo transcriptome assembly of four potential Pierce s Disease insect vectors from Arizona vineyards.</title>
        <authorList>
            <person name="Tassone E.E."/>
        </authorList>
    </citation>
    <scope>NUCLEOTIDE SEQUENCE</scope>
</reference>
<dbReference type="AlphaFoldDB" id="A0A1B6DIK7"/>
<feature type="non-terminal residue" evidence="2">
    <location>
        <position position="1"/>
    </location>
</feature>
<protein>
    <submittedName>
        <fullName evidence="2">Uncharacterized protein</fullName>
    </submittedName>
</protein>
<feature type="non-terminal residue" evidence="2">
    <location>
        <position position="130"/>
    </location>
</feature>
<accession>A0A1B6DIK7</accession>
<sequence>VGFSNVRKIVATIKQRKNLKVNFDNLIPDTVINFIEDESAVLGYGDIKKIIVGNTSINRTTKINILRRSNIKEKITSKAIEKVDMNAKKQDVFTKILNNSLINKNLRCLLYIFIIIMVIILIFFIALLFA</sequence>
<evidence type="ECO:0000313" key="2">
    <source>
        <dbReference type="EMBL" id="JAS25468.1"/>
    </source>
</evidence>
<name>A0A1B6DIK7_9HEMI</name>
<keyword evidence="1" id="KW-0472">Membrane</keyword>
<organism evidence="2">
    <name type="scientific">Clastoptera arizonana</name>
    <name type="common">Arizona spittle bug</name>
    <dbReference type="NCBI Taxonomy" id="38151"/>
    <lineage>
        <taxon>Eukaryota</taxon>
        <taxon>Metazoa</taxon>
        <taxon>Ecdysozoa</taxon>
        <taxon>Arthropoda</taxon>
        <taxon>Hexapoda</taxon>
        <taxon>Insecta</taxon>
        <taxon>Pterygota</taxon>
        <taxon>Neoptera</taxon>
        <taxon>Paraneoptera</taxon>
        <taxon>Hemiptera</taxon>
        <taxon>Auchenorrhyncha</taxon>
        <taxon>Cercopoidea</taxon>
        <taxon>Clastopteridae</taxon>
        <taxon>Clastoptera</taxon>
    </lineage>
</organism>
<gene>
    <name evidence="2" type="ORF">g.600</name>
</gene>